<protein>
    <submittedName>
        <fullName evidence="2">Uncharacterized protein</fullName>
    </submittedName>
</protein>
<dbReference type="RefSeq" id="WP_243248667.1">
    <property type="nucleotide sequence ID" value="NZ_LOHG01000024.1"/>
</dbReference>
<feature type="coiled-coil region" evidence="1">
    <location>
        <begin position="384"/>
        <end position="411"/>
    </location>
</feature>
<organism evidence="2 3">
    <name type="scientific">Pseudomonas maioricensis</name>
    <dbReference type="NCBI Taxonomy" id="1766623"/>
    <lineage>
        <taxon>Bacteria</taxon>
        <taxon>Pseudomonadati</taxon>
        <taxon>Pseudomonadota</taxon>
        <taxon>Gammaproteobacteria</taxon>
        <taxon>Pseudomonadales</taxon>
        <taxon>Pseudomonadaceae</taxon>
        <taxon>Pseudomonas</taxon>
    </lineage>
</organism>
<evidence type="ECO:0000256" key="1">
    <source>
        <dbReference type="SAM" id="Coils"/>
    </source>
</evidence>
<evidence type="ECO:0000313" key="2">
    <source>
        <dbReference type="EMBL" id="MCI8212564.1"/>
    </source>
</evidence>
<proteinExistence type="predicted"/>
<dbReference type="EMBL" id="LOHG01000024">
    <property type="protein sequence ID" value="MCI8212564.1"/>
    <property type="molecule type" value="Genomic_DNA"/>
</dbReference>
<keyword evidence="1" id="KW-0175">Coiled coil</keyword>
<sequence length="441" mass="49243">MARKSTPKAPLDLSLEAYPAFVAQVAALADVDPATFPELACRFAEQYHDAMLAEDMASLELAEMAYPALVYALNGGTFFGCKAGPDSAGYVLERAAAARAGQVPSWGQAGEFLLELEGVRICVKLTSNMLGNHRSVDLHAVDWDKPFISSTGYRNVVLTAANHQGRTVDQALRLVVEDVLEREGGLVAIDAEYGKARRENPPAWLADALAGVRPDGQLNMFGDVPKDPTIKAPMSNAERQKALRLRRKQQQLKPVMLSEPERLWLDRFREQWAGMPGLGEFVQAPDGVDFSTLSVTDAALLSVWERLPTDHWRMVTALGLLRQRNRQHFELVCAVRVLKGRLRAAGMDERVSDYKQEWHWNPEPLRDYRVTSAPETMERDDCTTRTLADQLKAAQQELEHLKAESEQRAIEQSQARADRWVLMDRLRSAGLSTDVERLPGE</sequence>
<name>A0ABS9ZPQ8_9PSED</name>
<dbReference type="Proteomes" id="UP001320513">
    <property type="component" value="Unassembled WGS sequence"/>
</dbReference>
<keyword evidence="3" id="KW-1185">Reference proteome</keyword>
<accession>A0ABS9ZPQ8</accession>
<reference evidence="2 3" key="1">
    <citation type="submission" date="2015-12" db="EMBL/GenBank/DDBJ databases">
        <title>Phylogenomics in the description of a new species in the Pseudomonas syringae group.</title>
        <authorList>
            <person name="Busquets A."/>
            <person name="Gomila M."/>
            <person name="Beiki F."/>
            <person name="Rahimian H."/>
            <person name="Mulet M."/>
            <person name="Sanchez D."/>
            <person name="Garcia-Valdes E."/>
            <person name="Lalucat J."/>
        </authorList>
    </citation>
    <scope>NUCLEOTIDE SEQUENCE [LARGE SCALE GENOMIC DNA]</scope>
    <source>
        <strain evidence="2 3">S25</strain>
    </source>
</reference>
<evidence type="ECO:0000313" key="3">
    <source>
        <dbReference type="Proteomes" id="UP001320513"/>
    </source>
</evidence>
<gene>
    <name evidence="2" type="ORF">AUC61_23825</name>
</gene>
<comment type="caution">
    <text evidence="2">The sequence shown here is derived from an EMBL/GenBank/DDBJ whole genome shotgun (WGS) entry which is preliminary data.</text>
</comment>